<sequence>MASFSCMDGAALRGPSSRMAWTDAWRTTKCLAQKPATCHGHLTGLPVPLRRDNLLDDQQASPAKQCNDALAPPGSFRIGVRGYATTHDADLVVIGAGPGGYVAAIKAAQLGMKALLHNTHLYHQAAHDFKHRGIEVGNVSFDFKKMMEYKANSVKALTGGIAMLFQKNKGMKFKLGTKVMSVKNEGGGVSVEVEAAKGGNKETLKCDVVLISVGRRPYTKDLGLDKVGIALDDRGRVPVNEKFQTKVPGIYAIGDCIHGPMLAHKAEDEGIVCVEGIKGKAYKVGKFPFLANSRAKTNGEPDGFVKVLSDKATDVILGTHIIGPTCSEALREANLAAYCGKPINF</sequence>
<evidence type="ECO:0000313" key="1">
    <source>
        <dbReference type="EMBL" id="KAI8429026.1"/>
    </source>
</evidence>
<comment type="caution">
    <text evidence="1">The sequence shown here is derived from an EMBL/GenBank/DDBJ whole genome shotgun (WGS) entry which is preliminary data.</text>
</comment>
<accession>A0ACC0JXP7</accession>
<protein>
    <submittedName>
        <fullName evidence="1">Uncharacterized protein</fullName>
    </submittedName>
</protein>
<name>A0ACC0JXP7_CHOFU</name>
<gene>
    <name evidence="1" type="ORF">MSG28_007600</name>
</gene>
<proteinExistence type="predicted"/>
<keyword evidence="2" id="KW-1185">Reference proteome</keyword>
<organism evidence="1 2">
    <name type="scientific">Choristoneura fumiferana</name>
    <name type="common">Spruce budworm moth</name>
    <name type="synonym">Archips fumiferana</name>
    <dbReference type="NCBI Taxonomy" id="7141"/>
    <lineage>
        <taxon>Eukaryota</taxon>
        <taxon>Metazoa</taxon>
        <taxon>Ecdysozoa</taxon>
        <taxon>Arthropoda</taxon>
        <taxon>Hexapoda</taxon>
        <taxon>Insecta</taxon>
        <taxon>Pterygota</taxon>
        <taxon>Neoptera</taxon>
        <taxon>Endopterygota</taxon>
        <taxon>Lepidoptera</taxon>
        <taxon>Glossata</taxon>
        <taxon>Ditrysia</taxon>
        <taxon>Tortricoidea</taxon>
        <taxon>Tortricidae</taxon>
        <taxon>Tortricinae</taxon>
        <taxon>Choristoneura</taxon>
    </lineage>
</organism>
<dbReference type="EMBL" id="CM046112">
    <property type="protein sequence ID" value="KAI8429026.1"/>
    <property type="molecule type" value="Genomic_DNA"/>
</dbReference>
<reference evidence="1 2" key="1">
    <citation type="journal article" date="2022" name="Genome Biol. Evol.">
        <title>The Spruce Budworm Genome: Reconstructing the Evolutionary History of Antifreeze Proteins.</title>
        <authorList>
            <person name="Beliveau C."/>
            <person name="Gagne P."/>
            <person name="Picq S."/>
            <person name="Vernygora O."/>
            <person name="Keeling C.I."/>
            <person name="Pinkney K."/>
            <person name="Doucet D."/>
            <person name="Wen F."/>
            <person name="Johnston J.S."/>
            <person name="Maaroufi H."/>
            <person name="Boyle B."/>
            <person name="Laroche J."/>
            <person name="Dewar K."/>
            <person name="Juretic N."/>
            <person name="Blackburn G."/>
            <person name="Nisole A."/>
            <person name="Brunet B."/>
            <person name="Brandao M."/>
            <person name="Lumley L."/>
            <person name="Duan J."/>
            <person name="Quan G."/>
            <person name="Lucarotti C.J."/>
            <person name="Roe A.D."/>
            <person name="Sperling F.A.H."/>
            <person name="Levesque R.C."/>
            <person name="Cusson M."/>
        </authorList>
    </citation>
    <scope>NUCLEOTIDE SEQUENCE [LARGE SCALE GENOMIC DNA]</scope>
    <source>
        <strain evidence="1">Glfc:IPQL:Cfum</strain>
    </source>
</reference>
<dbReference type="Proteomes" id="UP001064048">
    <property type="component" value="Chromosome 12"/>
</dbReference>
<evidence type="ECO:0000313" key="2">
    <source>
        <dbReference type="Proteomes" id="UP001064048"/>
    </source>
</evidence>